<reference evidence="1" key="2">
    <citation type="submission" date="2023-06" db="EMBL/GenBank/DDBJ databases">
        <authorList>
            <person name="Ma L."/>
            <person name="Liu K.-W."/>
            <person name="Li Z."/>
            <person name="Hsiao Y.-Y."/>
            <person name="Qi Y."/>
            <person name="Fu T."/>
            <person name="Tang G."/>
            <person name="Zhang D."/>
            <person name="Sun W.-H."/>
            <person name="Liu D.-K."/>
            <person name="Li Y."/>
            <person name="Chen G.-Z."/>
            <person name="Liu X.-D."/>
            <person name="Liao X.-Y."/>
            <person name="Jiang Y.-T."/>
            <person name="Yu X."/>
            <person name="Hao Y."/>
            <person name="Huang J."/>
            <person name="Zhao X.-W."/>
            <person name="Ke S."/>
            <person name="Chen Y.-Y."/>
            <person name="Wu W.-L."/>
            <person name="Hsu J.-L."/>
            <person name="Lin Y.-F."/>
            <person name="Huang M.-D."/>
            <person name="Li C.-Y."/>
            <person name="Huang L."/>
            <person name="Wang Z.-W."/>
            <person name="Zhao X."/>
            <person name="Zhong W.-Y."/>
            <person name="Peng D.-H."/>
            <person name="Ahmad S."/>
            <person name="Lan S."/>
            <person name="Zhang J.-S."/>
            <person name="Tsai W.-C."/>
            <person name="Van De Peer Y."/>
            <person name="Liu Z.-J."/>
        </authorList>
    </citation>
    <scope>NUCLEOTIDE SEQUENCE</scope>
    <source>
        <strain evidence="1">SCP</strain>
        <tissue evidence="1">Leaves</tissue>
    </source>
</reference>
<sequence>MVRFTWKSQGAALPIVWPKNGSSPISPVTAKSITPFTLQGVPRRGVALQSKWISFPKIYKVMRTEHAQSDRD</sequence>
<accession>A0AAV9AVW5</accession>
<evidence type="ECO:0000313" key="1">
    <source>
        <dbReference type="EMBL" id="KAK1268293.1"/>
    </source>
</evidence>
<dbReference type="AlphaFoldDB" id="A0AAV9AVW5"/>
<protein>
    <submittedName>
        <fullName evidence="1">Uncharacterized protein</fullName>
    </submittedName>
</protein>
<gene>
    <name evidence="1" type="ORF">QJS04_geneDACA006682</name>
</gene>
<dbReference type="Proteomes" id="UP001179952">
    <property type="component" value="Unassembled WGS sequence"/>
</dbReference>
<name>A0AAV9AVW5_ACOGR</name>
<dbReference type="EMBL" id="JAUJYN010000006">
    <property type="protein sequence ID" value="KAK1268293.1"/>
    <property type="molecule type" value="Genomic_DNA"/>
</dbReference>
<proteinExistence type="predicted"/>
<reference evidence="1" key="1">
    <citation type="journal article" date="2023" name="Nat. Commun.">
        <title>Diploid and tetraploid genomes of Acorus and the evolution of monocots.</title>
        <authorList>
            <person name="Ma L."/>
            <person name="Liu K.W."/>
            <person name="Li Z."/>
            <person name="Hsiao Y.Y."/>
            <person name="Qi Y."/>
            <person name="Fu T."/>
            <person name="Tang G.D."/>
            <person name="Zhang D."/>
            <person name="Sun W.H."/>
            <person name="Liu D.K."/>
            <person name="Li Y."/>
            <person name="Chen G.Z."/>
            <person name="Liu X.D."/>
            <person name="Liao X.Y."/>
            <person name="Jiang Y.T."/>
            <person name="Yu X."/>
            <person name="Hao Y."/>
            <person name="Huang J."/>
            <person name="Zhao X.W."/>
            <person name="Ke S."/>
            <person name="Chen Y.Y."/>
            <person name="Wu W.L."/>
            <person name="Hsu J.L."/>
            <person name="Lin Y.F."/>
            <person name="Huang M.D."/>
            <person name="Li C.Y."/>
            <person name="Huang L."/>
            <person name="Wang Z.W."/>
            <person name="Zhao X."/>
            <person name="Zhong W.Y."/>
            <person name="Peng D.H."/>
            <person name="Ahmad S."/>
            <person name="Lan S."/>
            <person name="Zhang J.S."/>
            <person name="Tsai W.C."/>
            <person name="Van de Peer Y."/>
            <person name="Liu Z.J."/>
        </authorList>
    </citation>
    <scope>NUCLEOTIDE SEQUENCE</scope>
    <source>
        <strain evidence="1">SCP</strain>
    </source>
</reference>
<keyword evidence="2" id="KW-1185">Reference proteome</keyword>
<evidence type="ECO:0000313" key="2">
    <source>
        <dbReference type="Proteomes" id="UP001179952"/>
    </source>
</evidence>
<organism evidence="1 2">
    <name type="scientific">Acorus gramineus</name>
    <name type="common">Dwarf sweet flag</name>
    <dbReference type="NCBI Taxonomy" id="55184"/>
    <lineage>
        <taxon>Eukaryota</taxon>
        <taxon>Viridiplantae</taxon>
        <taxon>Streptophyta</taxon>
        <taxon>Embryophyta</taxon>
        <taxon>Tracheophyta</taxon>
        <taxon>Spermatophyta</taxon>
        <taxon>Magnoliopsida</taxon>
        <taxon>Liliopsida</taxon>
        <taxon>Acoraceae</taxon>
        <taxon>Acorus</taxon>
    </lineage>
</organism>
<comment type="caution">
    <text evidence="1">The sequence shown here is derived from an EMBL/GenBank/DDBJ whole genome shotgun (WGS) entry which is preliminary data.</text>
</comment>